<dbReference type="AlphaFoldDB" id="F2DAS6"/>
<sequence>MAAPTTFSTLGISSDRGDLVPSDQIRRPNSPFPPCTSAPRPALLHLASPELQEIVVAYPSSARRRYARHRLPKTLGRSSSSTPRRPSCQELLQVPLLVRRRRTPAPLVVALTSASLAGIHPSSKACLHQERHKAQRLLLPRQARDDIAMAIGLPSPRCEQSPIAGTLFVCTSELASAVNMEARGLGFESQPTGFESQPTLFSVFVLFCYF</sequence>
<protein>
    <submittedName>
        <fullName evidence="2">Predicted protein</fullName>
    </submittedName>
</protein>
<name>F2DAS6_HORVV</name>
<dbReference type="GeneID" id="123448502"/>
<dbReference type="EMBL" id="AK360990">
    <property type="protein sequence ID" value="BAJ92197.1"/>
    <property type="molecule type" value="mRNA"/>
</dbReference>
<dbReference type="KEGG" id="hvg:123448502"/>
<feature type="compositionally biased region" description="Polar residues" evidence="1">
    <location>
        <begin position="1"/>
        <end position="12"/>
    </location>
</feature>
<dbReference type="RefSeq" id="XP_044981349.1">
    <property type="nucleotide sequence ID" value="XM_045125414.1"/>
</dbReference>
<proteinExistence type="evidence at transcript level"/>
<evidence type="ECO:0000313" key="2">
    <source>
        <dbReference type="EMBL" id="BAJ92197.1"/>
    </source>
</evidence>
<accession>F2DAS6</accession>
<evidence type="ECO:0000256" key="1">
    <source>
        <dbReference type="SAM" id="MobiDB-lite"/>
    </source>
</evidence>
<organism evidence="2">
    <name type="scientific">Hordeum vulgare subsp. vulgare</name>
    <name type="common">Domesticated barley</name>
    <dbReference type="NCBI Taxonomy" id="112509"/>
    <lineage>
        <taxon>Eukaryota</taxon>
        <taxon>Viridiplantae</taxon>
        <taxon>Streptophyta</taxon>
        <taxon>Embryophyta</taxon>
        <taxon>Tracheophyta</taxon>
        <taxon>Spermatophyta</taxon>
        <taxon>Magnoliopsida</taxon>
        <taxon>Liliopsida</taxon>
        <taxon>Poales</taxon>
        <taxon>Poaceae</taxon>
        <taxon>BOP clade</taxon>
        <taxon>Pooideae</taxon>
        <taxon>Triticodae</taxon>
        <taxon>Triticeae</taxon>
        <taxon>Hordeinae</taxon>
        <taxon>Hordeum</taxon>
    </lineage>
</organism>
<reference evidence="2" key="1">
    <citation type="journal article" date="2011" name="Plant Physiol.">
        <title>Comprehensive sequence analysis of 24,783 barley full-length cDNAs derived from 12 clone libraries.</title>
        <authorList>
            <person name="Matsumoto T."/>
            <person name="Tanaka T."/>
            <person name="Sakai H."/>
            <person name="Amano N."/>
            <person name="Kanamori H."/>
            <person name="Kurita K."/>
            <person name="Kikuta A."/>
            <person name="Kamiya K."/>
            <person name="Yamamoto M."/>
            <person name="Ikawa H."/>
            <person name="Fujii N."/>
            <person name="Hori K."/>
            <person name="Itoh T."/>
            <person name="Sato K."/>
        </authorList>
    </citation>
    <scope>NUCLEOTIDE SEQUENCE</scope>
    <source>
        <tissue evidence="2">Shoot</tissue>
    </source>
</reference>
<feature type="region of interest" description="Disordered" evidence="1">
    <location>
        <begin position="1"/>
        <end position="34"/>
    </location>
</feature>